<organism evidence="14 15">
    <name type="scientific">Corynebacterium mendelii</name>
    <dbReference type="NCBI Taxonomy" id="2765362"/>
    <lineage>
        <taxon>Bacteria</taxon>
        <taxon>Bacillati</taxon>
        <taxon>Actinomycetota</taxon>
        <taxon>Actinomycetes</taxon>
        <taxon>Mycobacteriales</taxon>
        <taxon>Corynebacteriaceae</taxon>
        <taxon>Corynebacterium</taxon>
    </lineage>
</organism>
<dbReference type="InterPro" id="IPR051542">
    <property type="entry name" value="Hydrogenase_cytochrome"/>
</dbReference>
<dbReference type="NCBIfam" id="TIGR02125">
    <property type="entry name" value="CytB-hydogenase"/>
    <property type="match status" value="1"/>
</dbReference>
<evidence type="ECO:0000256" key="1">
    <source>
        <dbReference type="ARBA" id="ARBA00004651"/>
    </source>
</evidence>
<dbReference type="InterPro" id="IPR016174">
    <property type="entry name" value="Di-haem_cyt_TM"/>
</dbReference>
<dbReference type="AlphaFoldDB" id="A0A939IXT4"/>
<evidence type="ECO:0000259" key="13">
    <source>
        <dbReference type="Pfam" id="PF01292"/>
    </source>
</evidence>
<keyword evidence="3" id="KW-0813">Transport</keyword>
<dbReference type="Gene3D" id="1.20.950.20">
    <property type="entry name" value="Transmembrane di-heme cytochromes, Chain C"/>
    <property type="match status" value="1"/>
</dbReference>
<dbReference type="PANTHER" id="PTHR30485">
    <property type="entry name" value="NI/FE-HYDROGENASE 1 B-TYPE CYTOCHROME SUBUNIT"/>
    <property type="match status" value="1"/>
</dbReference>
<dbReference type="Proteomes" id="UP000664332">
    <property type="component" value="Unassembled WGS sequence"/>
</dbReference>
<proteinExistence type="inferred from homology"/>
<evidence type="ECO:0000256" key="10">
    <source>
        <dbReference type="ARBA" id="ARBA00023004"/>
    </source>
</evidence>
<dbReference type="PANTHER" id="PTHR30485:SF0">
    <property type="entry name" value="NI_FE-HYDROGENASE 1 B-TYPE CYTOCHROME SUBUNIT-RELATED"/>
    <property type="match status" value="1"/>
</dbReference>
<evidence type="ECO:0000256" key="12">
    <source>
        <dbReference type="SAM" id="Phobius"/>
    </source>
</evidence>
<dbReference type="Gene3D" id="3.40.1110.10">
    <property type="entry name" value="Calcium-transporting ATPase, cytoplasmic domain N"/>
    <property type="match status" value="1"/>
</dbReference>
<sequence length="412" mass="46361">MSITHQPETPRRAADRVVTVSETYSCRRLTSGRLLAMAACTPPDSDDPVDTAIAASLATNRPDIHRITVERDEFSPARPDRRFSLATVHGFKIDRKPQNIMVMRGPIDAVMAKAKISSEEKAPFLRSAEFLERTGLRCLAIASADIKPDGSVGDYHVEGFVALALEKADKARKEVAGNPNAWVRVNLWSATLRVQHWLNLVMIVALSITGYVIMDPGILPQPLIDPAGPTPYLMGWFRFIHFVAGFGWIVLALTRVWLAFVARDRQLRWRSLWPLKSKKDVKGLIGTIRYYLFIDKEGPVYLAHNPLQQLAYTAIYGLCIVQIFTGLAIYGLYDQYNVFWRILSYPAHWFGIPGLRLIHALIMFFIWVFIIIHIYLAVRADSVERHGGISSMINGGVWLRRGTQPLDAPKVG</sequence>
<dbReference type="GO" id="GO:0009055">
    <property type="term" value="F:electron transfer activity"/>
    <property type="evidence" value="ECO:0007669"/>
    <property type="project" value="InterPro"/>
</dbReference>
<evidence type="ECO:0000256" key="11">
    <source>
        <dbReference type="ARBA" id="ARBA00023136"/>
    </source>
</evidence>
<evidence type="ECO:0000256" key="7">
    <source>
        <dbReference type="ARBA" id="ARBA00022723"/>
    </source>
</evidence>
<dbReference type="RefSeq" id="WP_207118810.1">
    <property type="nucleotide sequence ID" value="NZ_JAFLEQ010000008.1"/>
</dbReference>
<dbReference type="GO" id="GO:0022904">
    <property type="term" value="P:respiratory electron transport chain"/>
    <property type="evidence" value="ECO:0007669"/>
    <property type="project" value="InterPro"/>
</dbReference>
<dbReference type="GO" id="GO:0005886">
    <property type="term" value="C:plasma membrane"/>
    <property type="evidence" value="ECO:0007669"/>
    <property type="project" value="UniProtKB-SubCell"/>
</dbReference>
<keyword evidence="10" id="KW-0408">Iron</keyword>
<dbReference type="InterPro" id="IPR023299">
    <property type="entry name" value="ATPase_P-typ_cyto_dom_N"/>
</dbReference>
<evidence type="ECO:0000256" key="6">
    <source>
        <dbReference type="ARBA" id="ARBA00022692"/>
    </source>
</evidence>
<keyword evidence="4" id="KW-1003">Cell membrane</keyword>
<feature type="domain" description="Cytochrome b561 bacterial/Ni-hydrogenase" evidence="13">
    <location>
        <begin position="188"/>
        <end position="395"/>
    </location>
</feature>
<accession>A0A939IXT4</accession>
<evidence type="ECO:0000256" key="4">
    <source>
        <dbReference type="ARBA" id="ARBA00022475"/>
    </source>
</evidence>
<dbReference type="GO" id="GO:0000166">
    <property type="term" value="F:nucleotide binding"/>
    <property type="evidence" value="ECO:0007669"/>
    <property type="project" value="InterPro"/>
</dbReference>
<dbReference type="EMBL" id="JAFLEQ010000008">
    <property type="protein sequence ID" value="MBN9643987.1"/>
    <property type="molecule type" value="Genomic_DNA"/>
</dbReference>
<comment type="subcellular location">
    <subcellularLocation>
        <location evidence="1">Cell membrane</location>
        <topology evidence="1">Multi-pass membrane protein</topology>
    </subcellularLocation>
</comment>
<dbReference type="GO" id="GO:0020037">
    <property type="term" value="F:heme binding"/>
    <property type="evidence" value="ECO:0007669"/>
    <property type="project" value="TreeGrafter"/>
</dbReference>
<evidence type="ECO:0000313" key="15">
    <source>
        <dbReference type="Proteomes" id="UP000664332"/>
    </source>
</evidence>
<evidence type="ECO:0000256" key="9">
    <source>
        <dbReference type="ARBA" id="ARBA00022989"/>
    </source>
</evidence>
<feature type="transmembrane region" description="Helical" evidence="12">
    <location>
        <begin position="197"/>
        <end position="219"/>
    </location>
</feature>
<evidence type="ECO:0000313" key="14">
    <source>
        <dbReference type="EMBL" id="MBN9643987.1"/>
    </source>
</evidence>
<name>A0A939IXT4_9CORY</name>
<feature type="transmembrane region" description="Helical" evidence="12">
    <location>
        <begin position="310"/>
        <end position="333"/>
    </location>
</feature>
<comment type="similarity">
    <text evidence="2">Belongs to the HupC/HyaC/HydC family.</text>
</comment>
<keyword evidence="7" id="KW-0479">Metal-binding</keyword>
<protein>
    <submittedName>
        <fullName evidence="14">Ni/Fe-hydrogenase, b-type cytochrome subunit</fullName>
    </submittedName>
</protein>
<reference evidence="14" key="1">
    <citation type="submission" date="2021-03" db="EMBL/GenBank/DDBJ databases">
        <authorList>
            <person name="Sun Q."/>
        </authorList>
    </citation>
    <scope>NUCLEOTIDE SEQUENCE</scope>
    <source>
        <strain evidence="14">CCM 8862</strain>
    </source>
</reference>
<comment type="caution">
    <text evidence="14">The sequence shown here is derived from an EMBL/GenBank/DDBJ whole genome shotgun (WGS) entry which is preliminary data.</text>
</comment>
<dbReference type="InterPro" id="IPR011577">
    <property type="entry name" value="Cyt_b561_bac/Ni-Hgenase"/>
</dbReference>
<keyword evidence="8" id="KW-0249">Electron transport</keyword>
<evidence type="ECO:0000256" key="5">
    <source>
        <dbReference type="ARBA" id="ARBA00022617"/>
    </source>
</evidence>
<keyword evidence="6 12" id="KW-0812">Transmembrane</keyword>
<dbReference type="Pfam" id="PF01292">
    <property type="entry name" value="Ni_hydr_CYTB"/>
    <property type="match status" value="1"/>
</dbReference>
<dbReference type="PRINTS" id="PR00161">
    <property type="entry name" value="NIHGNASECYTB"/>
</dbReference>
<evidence type="ECO:0000256" key="8">
    <source>
        <dbReference type="ARBA" id="ARBA00022982"/>
    </source>
</evidence>
<dbReference type="SUPFAM" id="SSF81342">
    <property type="entry name" value="Transmembrane di-heme cytochromes"/>
    <property type="match status" value="1"/>
</dbReference>
<keyword evidence="15" id="KW-1185">Reference proteome</keyword>
<dbReference type="GO" id="GO:0005506">
    <property type="term" value="F:iron ion binding"/>
    <property type="evidence" value="ECO:0007669"/>
    <property type="project" value="InterPro"/>
</dbReference>
<keyword evidence="5" id="KW-0349">Heme</keyword>
<feature type="transmembrane region" description="Helical" evidence="12">
    <location>
        <begin position="239"/>
        <end position="262"/>
    </location>
</feature>
<dbReference type="InterPro" id="IPR000516">
    <property type="entry name" value="Ni-dep_Hydgase_cyt-B"/>
</dbReference>
<dbReference type="SUPFAM" id="SSF81660">
    <property type="entry name" value="Metal cation-transporting ATPase, ATP-binding domain N"/>
    <property type="match status" value="1"/>
</dbReference>
<keyword evidence="11 12" id="KW-0472">Membrane</keyword>
<evidence type="ECO:0000256" key="2">
    <source>
        <dbReference type="ARBA" id="ARBA00008622"/>
    </source>
</evidence>
<gene>
    <name evidence="14" type="primary">cybH</name>
    <name evidence="14" type="ORF">JZY06_05050</name>
</gene>
<feature type="transmembrane region" description="Helical" evidence="12">
    <location>
        <begin position="353"/>
        <end position="376"/>
    </location>
</feature>
<keyword evidence="9 12" id="KW-1133">Transmembrane helix</keyword>
<evidence type="ECO:0000256" key="3">
    <source>
        <dbReference type="ARBA" id="ARBA00022448"/>
    </source>
</evidence>